<reference evidence="2 3" key="1">
    <citation type="journal article" date="2005" name="PLoS Biol.">
        <title>The genomes of Oryza sativa: a history of duplications.</title>
        <authorList>
            <person name="Yu J."/>
            <person name="Wang J."/>
            <person name="Lin W."/>
            <person name="Li S."/>
            <person name="Li H."/>
            <person name="Zhou J."/>
            <person name="Ni P."/>
            <person name="Dong W."/>
            <person name="Hu S."/>
            <person name="Zeng C."/>
            <person name="Zhang J."/>
            <person name="Zhang Y."/>
            <person name="Li R."/>
            <person name="Xu Z."/>
            <person name="Li S."/>
            <person name="Li X."/>
            <person name="Zheng H."/>
            <person name="Cong L."/>
            <person name="Lin L."/>
            <person name="Yin J."/>
            <person name="Geng J."/>
            <person name="Li G."/>
            <person name="Shi J."/>
            <person name="Liu J."/>
            <person name="Lv H."/>
            <person name="Li J."/>
            <person name="Wang J."/>
            <person name="Deng Y."/>
            <person name="Ran L."/>
            <person name="Shi X."/>
            <person name="Wang X."/>
            <person name="Wu Q."/>
            <person name="Li C."/>
            <person name="Ren X."/>
            <person name="Wang J."/>
            <person name="Wang X."/>
            <person name="Li D."/>
            <person name="Liu D."/>
            <person name="Zhang X."/>
            <person name="Ji Z."/>
            <person name="Zhao W."/>
            <person name="Sun Y."/>
            <person name="Zhang Z."/>
            <person name="Bao J."/>
            <person name="Han Y."/>
            <person name="Dong L."/>
            <person name="Ji J."/>
            <person name="Chen P."/>
            <person name="Wu S."/>
            <person name="Liu J."/>
            <person name="Xiao Y."/>
            <person name="Bu D."/>
            <person name="Tan J."/>
            <person name="Yang L."/>
            <person name="Ye C."/>
            <person name="Zhang J."/>
            <person name="Xu J."/>
            <person name="Zhou Y."/>
            <person name="Yu Y."/>
            <person name="Zhang B."/>
            <person name="Zhuang S."/>
            <person name="Wei H."/>
            <person name="Liu B."/>
            <person name="Lei M."/>
            <person name="Yu H."/>
            <person name="Li Y."/>
            <person name="Xu H."/>
            <person name="Wei S."/>
            <person name="He X."/>
            <person name="Fang L."/>
            <person name="Zhang Z."/>
            <person name="Zhang Y."/>
            <person name="Huang X."/>
            <person name="Su Z."/>
            <person name="Tong W."/>
            <person name="Li J."/>
            <person name="Tong Z."/>
            <person name="Li S."/>
            <person name="Ye J."/>
            <person name="Wang L."/>
            <person name="Fang L."/>
            <person name="Lei T."/>
            <person name="Chen C."/>
            <person name="Chen H."/>
            <person name="Xu Z."/>
            <person name="Li H."/>
            <person name="Huang H."/>
            <person name="Zhang F."/>
            <person name="Xu H."/>
            <person name="Li N."/>
            <person name="Zhao C."/>
            <person name="Li S."/>
            <person name="Dong L."/>
            <person name="Huang Y."/>
            <person name="Li L."/>
            <person name="Xi Y."/>
            <person name="Qi Q."/>
            <person name="Li W."/>
            <person name="Zhang B."/>
            <person name="Hu W."/>
            <person name="Zhang Y."/>
            <person name="Tian X."/>
            <person name="Jiao Y."/>
            <person name="Liang X."/>
            <person name="Jin J."/>
            <person name="Gao L."/>
            <person name="Zheng W."/>
            <person name="Hao B."/>
            <person name="Liu S."/>
            <person name="Wang W."/>
            <person name="Yuan L."/>
            <person name="Cao M."/>
            <person name="McDermott J."/>
            <person name="Samudrala R."/>
            <person name="Wang J."/>
            <person name="Wong G.K."/>
            <person name="Yang H."/>
        </authorList>
    </citation>
    <scope>NUCLEOTIDE SEQUENCE [LARGE SCALE GENOMIC DNA]</scope>
    <source>
        <strain evidence="3">cv. 93-11</strain>
    </source>
</reference>
<dbReference type="AlphaFoldDB" id="A2Z4P4"/>
<keyword evidence="3" id="KW-1185">Reference proteome</keyword>
<sequence length="66" mass="7412">MAKVPDLGSDFTQKLLLDLRRRHEGLGFNSPVPLQRTSSSNAEALPRGRDQGQCRCHRSRAGRRPN</sequence>
<accession>A2Z4P4</accession>
<proteinExistence type="predicted"/>
<gene>
    <name evidence="2" type="ORF">OsI_32617</name>
</gene>
<feature type="compositionally biased region" description="Basic residues" evidence="1">
    <location>
        <begin position="55"/>
        <end position="66"/>
    </location>
</feature>
<dbReference type="Gramene" id="BGIOSGA032469-TA">
    <property type="protein sequence ID" value="BGIOSGA032469-PA"/>
    <property type="gene ID" value="BGIOSGA032469"/>
</dbReference>
<evidence type="ECO:0000313" key="2">
    <source>
        <dbReference type="EMBL" id="EAY77578.1"/>
    </source>
</evidence>
<dbReference type="STRING" id="39946.A2Z4P4"/>
<name>A2Z4P4_ORYSI</name>
<protein>
    <submittedName>
        <fullName evidence="2">Uncharacterized protein</fullName>
    </submittedName>
</protein>
<dbReference type="HOGENOM" id="CLU_2835714_0_0_1"/>
<evidence type="ECO:0000313" key="3">
    <source>
        <dbReference type="Proteomes" id="UP000007015"/>
    </source>
</evidence>
<evidence type="ECO:0000256" key="1">
    <source>
        <dbReference type="SAM" id="MobiDB-lite"/>
    </source>
</evidence>
<dbReference type="EMBL" id="CM000135">
    <property type="protein sequence ID" value="EAY77578.1"/>
    <property type="molecule type" value="Genomic_DNA"/>
</dbReference>
<feature type="region of interest" description="Disordered" evidence="1">
    <location>
        <begin position="25"/>
        <end position="66"/>
    </location>
</feature>
<dbReference type="Proteomes" id="UP000007015">
    <property type="component" value="Chromosome 10"/>
</dbReference>
<organism evidence="2 3">
    <name type="scientific">Oryza sativa subsp. indica</name>
    <name type="common">Rice</name>
    <dbReference type="NCBI Taxonomy" id="39946"/>
    <lineage>
        <taxon>Eukaryota</taxon>
        <taxon>Viridiplantae</taxon>
        <taxon>Streptophyta</taxon>
        <taxon>Embryophyta</taxon>
        <taxon>Tracheophyta</taxon>
        <taxon>Spermatophyta</taxon>
        <taxon>Magnoliopsida</taxon>
        <taxon>Liliopsida</taxon>
        <taxon>Poales</taxon>
        <taxon>Poaceae</taxon>
        <taxon>BOP clade</taxon>
        <taxon>Oryzoideae</taxon>
        <taxon>Oryzeae</taxon>
        <taxon>Oryzinae</taxon>
        <taxon>Oryza</taxon>
        <taxon>Oryza sativa</taxon>
    </lineage>
</organism>